<dbReference type="Proteomes" id="UP000256779">
    <property type="component" value="Unassembled WGS sequence"/>
</dbReference>
<dbReference type="FunFam" id="1.10.8.350:FF:000001">
    <property type="entry name" value="Lytic murein transglycosylase B"/>
    <property type="match status" value="1"/>
</dbReference>
<dbReference type="EMBL" id="QREG01000008">
    <property type="protein sequence ID" value="RED99415.1"/>
    <property type="molecule type" value="Genomic_DNA"/>
</dbReference>
<dbReference type="NCBIfam" id="TIGR02282">
    <property type="entry name" value="MltB"/>
    <property type="match status" value="1"/>
</dbReference>
<dbReference type="CDD" id="cd13399">
    <property type="entry name" value="Slt35-like"/>
    <property type="match status" value="1"/>
</dbReference>
<comment type="caution">
    <text evidence="4">The sequence shown here is derived from an EMBL/GenBank/DDBJ whole genome shotgun (WGS) entry which is preliminary data.</text>
</comment>
<dbReference type="OrthoDB" id="9772911at2"/>
<sequence>MRRNLMWLGLCLLVTVSSAQVNQSKVSEFARSYAERHDMTIAELTVILNNAEYQQSTVDKISRPAEGTMTWGRYRNIFLQDNRIQAGVEFWKTHEEVLVNVSEDSGVPEEIILGILGVETFFGQRIGDYRVLDALYTLAFGYPKRSSFFTAELEKFLELTEKEGLDLYSIKGSYAGAIGYCQFMPSSYLAYAKSYGEGDGCNLMEPEDAIASAANYLREHRWETGGPIAARVAQRINPKDVVSSSSRPRNTLRYYADNGYMPSGNIAPARKAALLELEGEEGMEYWFGFHNFYVITRYNHSALYAMAVFQLAEAIKEARERDL</sequence>
<dbReference type="InterPro" id="IPR043426">
    <property type="entry name" value="MltB-like"/>
</dbReference>
<dbReference type="Pfam" id="PF13406">
    <property type="entry name" value="SLT_2"/>
    <property type="match status" value="1"/>
</dbReference>
<dbReference type="RefSeq" id="WP_115867953.1">
    <property type="nucleotide sequence ID" value="NZ_QREG01000008.1"/>
</dbReference>
<dbReference type="Gene3D" id="1.10.530.10">
    <property type="match status" value="1"/>
</dbReference>
<feature type="domain" description="Transglycosylase SLT" evidence="3">
    <location>
        <begin position="23"/>
        <end position="313"/>
    </location>
</feature>
<evidence type="ECO:0000256" key="1">
    <source>
        <dbReference type="PIRSR" id="PIRSR611757-1"/>
    </source>
</evidence>
<dbReference type="AlphaFoldDB" id="A0A3D9L510"/>
<feature type="active site" evidence="1">
    <location>
        <position position="119"/>
    </location>
</feature>
<evidence type="ECO:0000313" key="4">
    <source>
        <dbReference type="EMBL" id="RED99415.1"/>
    </source>
</evidence>
<dbReference type="InterPro" id="IPR011757">
    <property type="entry name" value="Lytic_transglycosylase_MltB"/>
</dbReference>
<evidence type="ECO:0000256" key="2">
    <source>
        <dbReference type="SAM" id="SignalP"/>
    </source>
</evidence>
<keyword evidence="2" id="KW-0732">Signal</keyword>
<dbReference type="PANTHER" id="PTHR30163:SF9">
    <property type="entry name" value="MEMBRANE-BOUND LYTIC MUREIN TRANSGLYCOSYLASE B"/>
    <property type="match status" value="1"/>
</dbReference>
<dbReference type="PANTHER" id="PTHR30163">
    <property type="entry name" value="MEMBRANE-BOUND LYTIC MUREIN TRANSGLYCOSYLASE B"/>
    <property type="match status" value="1"/>
</dbReference>
<dbReference type="GO" id="GO:0008933">
    <property type="term" value="F:peptidoglycan lytic transglycosylase activity"/>
    <property type="evidence" value="ECO:0007669"/>
    <property type="project" value="TreeGrafter"/>
</dbReference>
<evidence type="ECO:0000259" key="3">
    <source>
        <dbReference type="Pfam" id="PF13406"/>
    </source>
</evidence>
<dbReference type="InterPro" id="IPR031304">
    <property type="entry name" value="SLT_2"/>
</dbReference>
<dbReference type="InterPro" id="IPR023346">
    <property type="entry name" value="Lysozyme-like_dom_sf"/>
</dbReference>
<feature type="chain" id="PRO_5017536123" evidence="2">
    <location>
        <begin position="20"/>
        <end position="323"/>
    </location>
</feature>
<gene>
    <name evidence="4" type="ORF">C7460_10831</name>
</gene>
<dbReference type="GO" id="GO:0009253">
    <property type="term" value="P:peptidoglycan catabolic process"/>
    <property type="evidence" value="ECO:0007669"/>
    <property type="project" value="TreeGrafter"/>
</dbReference>
<dbReference type="SUPFAM" id="SSF53955">
    <property type="entry name" value="Lysozyme-like"/>
    <property type="match status" value="1"/>
</dbReference>
<evidence type="ECO:0000313" key="5">
    <source>
        <dbReference type="Proteomes" id="UP000256779"/>
    </source>
</evidence>
<reference evidence="4 5" key="1">
    <citation type="submission" date="2018-07" db="EMBL/GenBank/DDBJ databases">
        <title>Genomic Encyclopedia of Type Strains, Phase IV (KMG-IV): sequencing the most valuable type-strain genomes for metagenomic binning, comparative biology and taxonomic classification.</title>
        <authorList>
            <person name="Goeker M."/>
        </authorList>
    </citation>
    <scope>NUCLEOTIDE SEQUENCE [LARGE SCALE GENOMIC DNA]</scope>
    <source>
        <strain evidence="4 5">DSM 4134</strain>
    </source>
</reference>
<protein>
    <submittedName>
        <fullName evidence="4">Membrane-bound lytic murein transglycosylase B</fullName>
    </submittedName>
</protein>
<organism evidence="4 5">
    <name type="scientific">Marinoscillum furvescens DSM 4134</name>
    <dbReference type="NCBI Taxonomy" id="1122208"/>
    <lineage>
        <taxon>Bacteria</taxon>
        <taxon>Pseudomonadati</taxon>
        <taxon>Bacteroidota</taxon>
        <taxon>Cytophagia</taxon>
        <taxon>Cytophagales</taxon>
        <taxon>Reichenbachiellaceae</taxon>
        <taxon>Marinoscillum</taxon>
    </lineage>
</organism>
<proteinExistence type="predicted"/>
<accession>A0A3D9L510</accession>
<name>A0A3D9L510_MARFU</name>
<feature type="signal peptide" evidence="2">
    <location>
        <begin position="1"/>
        <end position="19"/>
    </location>
</feature>
<keyword evidence="5" id="KW-1185">Reference proteome</keyword>
<dbReference type="Gene3D" id="1.10.8.350">
    <property type="entry name" value="Bacterial muramidase"/>
    <property type="match status" value="1"/>
</dbReference>